<feature type="transmembrane region" description="Helical" evidence="1">
    <location>
        <begin position="208"/>
        <end position="228"/>
    </location>
</feature>
<feature type="transmembrane region" description="Helical" evidence="1">
    <location>
        <begin position="295"/>
        <end position="315"/>
    </location>
</feature>
<keyword evidence="1" id="KW-0472">Membrane</keyword>
<dbReference type="Pfam" id="PF19040">
    <property type="entry name" value="SGNH"/>
    <property type="match status" value="1"/>
</dbReference>
<dbReference type="Pfam" id="PF01757">
    <property type="entry name" value="Acyl_transf_3"/>
    <property type="match status" value="1"/>
</dbReference>
<feature type="transmembrane region" description="Helical" evidence="1">
    <location>
        <begin position="237"/>
        <end position="256"/>
    </location>
</feature>
<keyword evidence="5" id="KW-1185">Reference proteome</keyword>
<gene>
    <name evidence="4" type="ORF">B841_08295</name>
</gene>
<dbReference type="PANTHER" id="PTHR23028">
    <property type="entry name" value="ACETYLTRANSFERASE"/>
    <property type="match status" value="1"/>
</dbReference>
<protein>
    <recommendedName>
        <fullName evidence="6">Acyltransferase</fullName>
    </recommendedName>
</protein>
<dbReference type="InterPro" id="IPR043968">
    <property type="entry name" value="SGNH"/>
</dbReference>
<dbReference type="PANTHER" id="PTHR23028:SF53">
    <property type="entry name" value="ACYL_TRANSF_3 DOMAIN-CONTAINING PROTEIN"/>
    <property type="match status" value="1"/>
</dbReference>
<keyword evidence="1" id="KW-1133">Transmembrane helix</keyword>
<dbReference type="Proteomes" id="UP000015388">
    <property type="component" value="Chromosome"/>
</dbReference>
<dbReference type="GO" id="GO:0009103">
    <property type="term" value="P:lipopolysaccharide biosynthetic process"/>
    <property type="evidence" value="ECO:0007669"/>
    <property type="project" value="TreeGrafter"/>
</dbReference>
<dbReference type="RefSeq" id="WP_020935065.1">
    <property type="nucleotide sequence ID" value="NC_021915.1"/>
</dbReference>
<feature type="transmembrane region" description="Helical" evidence="1">
    <location>
        <begin position="382"/>
        <end position="405"/>
    </location>
</feature>
<evidence type="ECO:0000259" key="3">
    <source>
        <dbReference type="Pfam" id="PF19040"/>
    </source>
</evidence>
<dbReference type="PATRIC" id="fig|1224163.3.peg.1666"/>
<dbReference type="STRING" id="1224163.B841_08295"/>
<dbReference type="OrthoDB" id="3404679at2"/>
<evidence type="ECO:0000313" key="5">
    <source>
        <dbReference type="Proteomes" id="UP000015388"/>
    </source>
</evidence>
<feature type="domain" description="SGNH" evidence="3">
    <location>
        <begin position="472"/>
        <end position="699"/>
    </location>
</feature>
<accession>S5SVQ5</accession>
<sequence>MSTTTTTRSSTYRPELDGLRGIAIGLVVIFHVFVGRVSGGVDVFLLLSGYFFLGSQLRYAARRNASLNPWWPLWRTVRRLLPALAVVLIATVALAWWLTPQLITPELTSQLNASLFYYLNWELIDQQAAYAAASADTSPLQHLWSMSVQGQFYLFAIAFALFFAWLVSRHGWTGRRVRRLAGPILILLTVLSFAWACRHGFVGTPGNYYSTFARMWELTLGAVLVLYLPHLQLPRRLAGPATGLGLALIAVTGLIIPTSLAFPGPAALIPISGAVLIIVGGGHGNTAKLMASKPAIWLGDVAYSLYLWHWPLLIILTTATGNETPPLWLGVLVVALSLILADVTHRFVETPLRQHRRRPTAEETPAKVALESLRRAPGQRRAAGGVMVAGLVATLLSVGPLYAGYLSRIDDQELDPAVYPGARVVAGADAPGGVDPRPDLALVSDIFPAPAGDGCLIYNDEPHDRYATENIDGDPCVYGDPAAEQTVVLAGGSHAETWMVPLDELGQEFGFRVIPFLRQSCPTVLGENFGVDADCAAWNEGAVAQIIDLDPEAVVSTSTRPLNWDGTGPDAVPLGYEAFWRALDDSQIPFLGLRDNPWIVPPADGVEDANQCLLQHQAGGDTFFHHEDPILACSIPREQVYSPVDPAAAVLEQYPNAVAVDTADWFCAAETCPPIIGNIPVYRDKDHISNAYASSMRGLVWDYLGPALGR</sequence>
<feature type="transmembrane region" description="Helical" evidence="1">
    <location>
        <begin position="150"/>
        <end position="168"/>
    </location>
</feature>
<evidence type="ECO:0000256" key="1">
    <source>
        <dbReference type="SAM" id="Phobius"/>
    </source>
</evidence>
<evidence type="ECO:0000259" key="2">
    <source>
        <dbReference type="Pfam" id="PF01757"/>
    </source>
</evidence>
<dbReference type="KEGG" id="cmd:B841_08295"/>
<organism evidence="4 5">
    <name type="scientific">Corynebacterium maris DSM 45190</name>
    <dbReference type="NCBI Taxonomy" id="1224163"/>
    <lineage>
        <taxon>Bacteria</taxon>
        <taxon>Bacillati</taxon>
        <taxon>Actinomycetota</taxon>
        <taxon>Actinomycetes</taxon>
        <taxon>Mycobacteriales</taxon>
        <taxon>Corynebacteriaceae</taxon>
        <taxon>Corynebacterium</taxon>
    </lineage>
</organism>
<feature type="transmembrane region" description="Helical" evidence="1">
    <location>
        <begin position="180"/>
        <end position="196"/>
    </location>
</feature>
<feature type="transmembrane region" description="Helical" evidence="1">
    <location>
        <begin position="18"/>
        <end position="37"/>
    </location>
</feature>
<dbReference type="AlphaFoldDB" id="S5SVQ5"/>
<evidence type="ECO:0008006" key="6">
    <source>
        <dbReference type="Google" id="ProtNLM"/>
    </source>
</evidence>
<feature type="transmembrane region" description="Helical" evidence="1">
    <location>
        <begin position="327"/>
        <end position="348"/>
    </location>
</feature>
<feature type="transmembrane region" description="Helical" evidence="1">
    <location>
        <begin position="262"/>
        <end position="283"/>
    </location>
</feature>
<feature type="transmembrane region" description="Helical" evidence="1">
    <location>
        <begin position="43"/>
        <end position="60"/>
    </location>
</feature>
<dbReference type="eggNOG" id="COG1835">
    <property type="taxonomic scope" value="Bacteria"/>
</dbReference>
<dbReference type="HOGENOM" id="CLU_005679_10_1_11"/>
<reference evidence="4 5" key="1">
    <citation type="submission" date="2012-11" db="EMBL/GenBank/DDBJ databases">
        <title>The complete genome sequence of Corynebacterium maris Coryn-1 (=DSM 45190).</title>
        <authorList>
            <person name="Schaffert L."/>
            <person name="Albersmeier A."/>
            <person name="Kalinowski J."/>
            <person name="Ruckert C."/>
        </authorList>
    </citation>
    <scope>NUCLEOTIDE SEQUENCE [LARGE SCALE GENOMIC DNA]</scope>
    <source>
        <strain evidence="5">Coryn-1</strain>
    </source>
</reference>
<feature type="domain" description="Acyltransferase 3" evidence="2">
    <location>
        <begin position="15"/>
        <end position="344"/>
    </location>
</feature>
<dbReference type="EMBL" id="CP003924">
    <property type="protein sequence ID" value="AGS35132.1"/>
    <property type="molecule type" value="Genomic_DNA"/>
</dbReference>
<dbReference type="GO" id="GO:0016747">
    <property type="term" value="F:acyltransferase activity, transferring groups other than amino-acyl groups"/>
    <property type="evidence" value="ECO:0007669"/>
    <property type="project" value="InterPro"/>
</dbReference>
<proteinExistence type="predicted"/>
<dbReference type="InterPro" id="IPR050879">
    <property type="entry name" value="Acyltransferase_3"/>
</dbReference>
<dbReference type="InterPro" id="IPR002656">
    <property type="entry name" value="Acyl_transf_3_dom"/>
</dbReference>
<keyword evidence="1" id="KW-0812">Transmembrane</keyword>
<feature type="transmembrane region" description="Helical" evidence="1">
    <location>
        <begin position="80"/>
        <end position="99"/>
    </location>
</feature>
<evidence type="ECO:0000313" key="4">
    <source>
        <dbReference type="EMBL" id="AGS35132.1"/>
    </source>
</evidence>
<dbReference type="GO" id="GO:0016020">
    <property type="term" value="C:membrane"/>
    <property type="evidence" value="ECO:0007669"/>
    <property type="project" value="TreeGrafter"/>
</dbReference>
<name>S5SVQ5_9CORY</name>